<dbReference type="InterPro" id="IPR029205">
    <property type="entry name" value="Clathrin-bd"/>
</dbReference>
<feature type="compositionally biased region" description="Polar residues" evidence="1">
    <location>
        <begin position="488"/>
        <end position="505"/>
    </location>
</feature>
<sequence length="972" mass="107682">MSNLPPLPVLCDTPPPIDDFSNIPDDDYVDFDGETDDYDIVIEEPSKSTVINTIDTRPVAMEIKNENSDDTPLPYLGTRLPPDGTDMTLDFPGDTNTRDLGGELDSPPSLNLSSGSGVDKSSVKFQDDDFLCDAKVIDDDDSSCNNKNVLENNDELHATSLSQTPVLDENDRHIEGGSDNQDEDLNVKVNESQLNMDEITQESTAQNLDIDNEFDDFADFQSVPPDKEVKNDTEEKWQTSPPIPTQDFTFDVDFSNFKADFSDIPPPVEVNKSSVVTELDDSFDDFQDFSAAEPSLNQKLSEHTENTVIPEFSETKIQNLDNDDDDFGDFNDFQTTPVVTIQSKQEIREEQTPLPKFTLDMFKQILDLMFHDATSSSQVEITGDKIEDMKLNSIDFDKTSITNKLKDIESSRALSYRYANSNSSKYLMESIGIDSRNVLFGMKWNPSMPRYAANLSFDPIQPQPLLLQPTPVSSQTSSSASIKPPLEGNSTVKENTTSKPETAISQVPAAQFDWSGAGLVNPLDGSPQIPSSKPTTTIDSIQLGAASQLKSNFVPDEEKISSLNPVPPSVRSSIIDEISTTGTSQYADSNYSFNSSESSEMHHQTPLSPTYGMSVRTITLPETHIFTPEKCTNAISQSIDREATGSGISVKEYHDVEYKLDKSLTTDCLVSSITSNSENSVLNNFNSLSQPVLSGITSIDPILENFTSKMTLKPESMKEGTHNANYMKKDNFPIFGTSPTDIGEKKTTDDDDFSDFQAAPAVMKSMSVEPIKPKPVQATSLVNSMPLSPMHLMKSAANSSLPEPDDDEMLRIEAFARSKTTTQTMNNNTDDDEWSDFTSATLPPTKNTSTNSSKTTTNTSHDDDWSDFVFTTPASMKPIIPNNHQQKQHEPPQRSNNPAWNHQLFQQGNYMPWSTSTGQTPINHIQSHSRQFQSANQIHQQGTGMPELNFIQSQKSAFVSGTNLNRHQIMRK</sequence>
<dbReference type="EMBL" id="UFQS01001272">
    <property type="protein sequence ID" value="SSX10077.1"/>
    <property type="molecule type" value="Genomic_DNA"/>
</dbReference>
<proteinExistence type="predicted"/>
<feature type="region of interest" description="Disordered" evidence="1">
    <location>
        <begin position="88"/>
        <end position="119"/>
    </location>
</feature>
<evidence type="ECO:0000313" key="4">
    <source>
        <dbReference type="EMBL" id="SSX29799.1"/>
    </source>
</evidence>
<feature type="domain" description="Aftiphilin clathrin-binding box" evidence="2">
    <location>
        <begin position="401"/>
        <end position="462"/>
    </location>
</feature>
<evidence type="ECO:0000313" key="3">
    <source>
        <dbReference type="EMBL" id="SSX10077.1"/>
    </source>
</evidence>
<dbReference type="AlphaFoldDB" id="A0A336KZ22"/>
<dbReference type="VEuPathDB" id="VectorBase:CSON001718"/>
<protein>
    <submittedName>
        <fullName evidence="3">CSON001718 protein</fullName>
    </submittedName>
</protein>
<feature type="region of interest" description="Disordered" evidence="1">
    <location>
        <begin position="1"/>
        <end position="25"/>
    </location>
</feature>
<feature type="compositionally biased region" description="Pro residues" evidence="1">
    <location>
        <begin position="1"/>
        <end position="17"/>
    </location>
</feature>
<feature type="region of interest" description="Disordered" evidence="1">
    <location>
        <begin position="818"/>
        <end position="900"/>
    </location>
</feature>
<evidence type="ECO:0000256" key="1">
    <source>
        <dbReference type="SAM" id="MobiDB-lite"/>
    </source>
</evidence>
<reference evidence="3" key="1">
    <citation type="submission" date="2018-04" db="EMBL/GenBank/DDBJ databases">
        <authorList>
            <person name="Go L.Y."/>
            <person name="Mitchell J.A."/>
        </authorList>
    </citation>
    <scope>NUCLEOTIDE SEQUENCE</scope>
    <source>
        <tissue evidence="3">Whole organism</tissue>
    </source>
</reference>
<gene>
    <name evidence="3" type="primary">CSON001718</name>
</gene>
<dbReference type="Pfam" id="PF15045">
    <property type="entry name" value="Clathrin_bdg"/>
    <property type="match status" value="1"/>
</dbReference>
<dbReference type="GO" id="GO:0030276">
    <property type="term" value="F:clathrin binding"/>
    <property type="evidence" value="ECO:0007669"/>
    <property type="project" value="InterPro"/>
</dbReference>
<dbReference type="GO" id="GO:0032588">
    <property type="term" value="C:trans-Golgi network membrane"/>
    <property type="evidence" value="ECO:0007669"/>
    <property type="project" value="InterPro"/>
</dbReference>
<reference evidence="4" key="2">
    <citation type="submission" date="2018-07" db="EMBL/GenBank/DDBJ databases">
        <authorList>
            <person name="Quirk P.G."/>
            <person name="Krulwich T.A."/>
        </authorList>
    </citation>
    <scope>NUCLEOTIDE SEQUENCE</scope>
</reference>
<evidence type="ECO:0000259" key="2">
    <source>
        <dbReference type="Pfam" id="PF15045"/>
    </source>
</evidence>
<dbReference type="OMA" id="FKETHIY"/>
<accession>A0A336KZ22</accession>
<feature type="compositionally biased region" description="Low complexity" evidence="1">
    <location>
        <begin position="845"/>
        <end position="859"/>
    </location>
</feature>
<name>A0A336KZ22_CULSO</name>
<dbReference type="GO" id="GO:0030121">
    <property type="term" value="C:AP-1 adaptor complex"/>
    <property type="evidence" value="ECO:0007669"/>
    <property type="project" value="TreeGrafter"/>
</dbReference>
<dbReference type="InterPro" id="IPR046359">
    <property type="entry name" value="Aftin-like"/>
</dbReference>
<feature type="compositionally biased region" description="Basic and acidic residues" evidence="1">
    <location>
        <begin position="225"/>
        <end position="237"/>
    </location>
</feature>
<feature type="compositionally biased region" description="Low complexity" evidence="1">
    <location>
        <begin position="106"/>
        <end position="119"/>
    </location>
</feature>
<feature type="compositionally biased region" description="Low complexity" evidence="1">
    <location>
        <begin position="466"/>
        <end position="481"/>
    </location>
</feature>
<organism evidence="3">
    <name type="scientific">Culicoides sonorensis</name>
    <name type="common">Biting midge</name>
    <dbReference type="NCBI Taxonomy" id="179676"/>
    <lineage>
        <taxon>Eukaryota</taxon>
        <taxon>Metazoa</taxon>
        <taxon>Ecdysozoa</taxon>
        <taxon>Arthropoda</taxon>
        <taxon>Hexapoda</taxon>
        <taxon>Insecta</taxon>
        <taxon>Pterygota</taxon>
        <taxon>Neoptera</taxon>
        <taxon>Endopterygota</taxon>
        <taxon>Diptera</taxon>
        <taxon>Nematocera</taxon>
        <taxon>Chironomoidea</taxon>
        <taxon>Ceratopogonidae</taxon>
        <taxon>Ceratopogoninae</taxon>
        <taxon>Culicoides</taxon>
        <taxon>Monoculicoides</taxon>
    </lineage>
</organism>
<dbReference type="PANTHER" id="PTHR16156">
    <property type="entry name" value="AFTIPHILIN A-RELATED"/>
    <property type="match status" value="1"/>
</dbReference>
<feature type="region of interest" description="Disordered" evidence="1">
    <location>
        <begin position="466"/>
        <end position="505"/>
    </location>
</feature>
<dbReference type="PANTHER" id="PTHR16156:SF10">
    <property type="entry name" value="AFTIPHILIN-RELATED"/>
    <property type="match status" value="1"/>
</dbReference>
<feature type="region of interest" description="Disordered" evidence="1">
    <location>
        <begin position="155"/>
        <end position="183"/>
    </location>
</feature>
<dbReference type="EMBL" id="UFQT01001272">
    <property type="protein sequence ID" value="SSX29799.1"/>
    <property type="molecule type" value="Genomic_DNA"/>
</dbReference>
<feature type="region of interest" description="Disordered" evidence="1">
    <location>
        <begin position="224"/>
        <end position="245"/>
    </location>
</feature>